<protein>
    <submittedName>
        <fullName evidence="2">PRC-barrel domain-containing protein</fullName>
    </submittedName>
</protein>
<keyword evidence="3" id="KW-1185">Reference proteome</keyword>
<feature type="domain" description="PRC-barrel" evidence="1">
    <location>
        <begin position="5"/>
        <end position="54"/>
    </location>
</feature>
<dbReference type="Pfam" id="PF05239">
    <property type="entry name" value="PRC"/>
    <property type="match status" value="1"/>
</dbReference>
<dbReference type="Gene3D" id="3.90.50.10">
    <property type="entry name" value="Photosynthetic Reaction Center, subunit H, domain 2"/>
    <property type="match status" value="2"/>
</dbReference>
<evidence type="ECO:0000313" key="3">
    <source>
        <dbReference type="Proteomes" id="UP001059607"/>
    </source>
</evidence>
<dbReference type="EMBL" id="CP101125">
    <property type="protein sequence ID" value="UTO16808.1"/>
    <property type="molecule type" value="Genomic_DNA"/>
</dbReference>
<proteinExistence type="predicted"/>
<dbReference type="InterPro" id="IPR011033">
    <property type="entry name" value="PRC_barrel-like_sf"/>
</dbReference>
<dbReference type="SUPFAM" id="SSF50346">
    <property type="entry name" value="PRC-barrel domain"/>
    <property type="match status" value="2"/>
</dbReference>
<dbReference type="RefSeq" id="WP_054614687.1">
    <property type="nucleotide sequence ID" value="NZ_CP101125.1"/>
</dbReference>
<dbReference type="Proteomes" id="UP001059607">
    <property type="component" value="Chromosome"/>
</dbReference>
<dbReference type="InterPro" id="IPR014747">
    <property type="entry name" value="Bac_photo_RC_H_C"/>
</dbReference>
<reference evidence="2" key="1">
    <citation type="submission" date="2022-07" db="EMBL/GenBank/DDBJ databases">
        <title>Pseudomonas nunamit sp. nov. an antifungal species isolated from Greenland.</title>
        <authorList>
            <person name="Ntana F."/>
            <person name="Hennessy R.C."/>
            <person name="Zervas A."/>
            <person name="Stougaard P."/>
        </authorList>
    </citation>
    <scope>NUCLEOTIDE SEQUENCE</scope>
    <source>
        <strain evidence="2">In5</strain>
    </source>
</reference>
<accession>A0ABY5ENL9</accession>
<evidence type="ECO:0000313" key="2">
    <source>
        <dbReference type="EMBL" id="UTO16808.1"/>
    </source>
</evidence>
<sequence>MLRSLQDLEGFTIGATDGDIGEVKDFYFDDEAWVIRYLVIDTGSWLSRRNVLISPLSIRHPDWSSHRLPVTVNSEHIKNSPGIDFDQPTSRQHEMRYLTYYGYPCYWGGADSWMPDIYPRGDGLAPGGIGVPHARKERTSAQPHENDGLRLRSCKAIIGYHIKAIDGEIGHVETLLINEDSWAVQYLVVNTSNWWLGHRVLIAPEWIDEVSWRDHTVSLDLKRATIRTSPHYESSEQLNREREATLYDHYERIGYWHIEAVIERLE</sequence>
<organism evidence="2 3">
    <name type="scientific">Pseudomonas nunensis</name>
    <dbReference type="NCBI Taxonomy" id="2961896"/>
    <lineage>
        <taxon>Bacteria</taxon>
        <taxon>Pseudomonadati</taxon>
        <taxon>Pseudomonadota</taxon>
        <taxon>Gammaproteobacteria</taxon>
        <taxon>Pseudomonadales</taxon>
        <taxon>Pseudomonadaceae</taxon>
        <taxon>Pseudomonas</taxon>
    </lineage>
</organism>
<dbReference type="InterPro" id="IPR027275">
    <property type="entry name" value="PRC-brl_dom"/>
</dbReference>
<evidence type="ECO:0000259" key="1">
    <source>
        <dbReference type="Pfam" id="PF05239"/>
    </source>
</evidence>
<name>A0ABY5ENL9_9PSED</name>
<gene>
    <name evidence="2" type="ORF">NK667_10810</name>
</gene>